<keyword evidence="4" id="KW-0548">Nucleotidyltransferase</keyword>
<keyword evidence="3" id="KW-0808">Transferase</keyword>
<dbReference type="Pfam" id="PF02811">
    <property type="entry name" value="PHP"/>
    <property type="match status" value="1"/>
</dbReference>
<evidence type="ECO:0000256" key="1">
    <source>
        <dbReference type="ARBA" id="ARBA00012417"/>
    </source>
</evidence>
<reference evidence="15" key="1">
    <citation type="submission" date="2016-06" db="EMBL/GenBank/DDBJ databases">
        <title>Whole genome sequencing of Thermus brockianus strain GE-1.</title>
        <authorList>
            <person name="Schaefers C."/>
            <person name="Blank S."/>
            <person name="Wiebusch S."/>
            <person name="Elleuche S."/>
            <person name="Antranikian G."/>
        </authorList>
    </citation>
    <scope>NUCLEOTIDE SEQUENCE [LARGE SCALE GENOMIC DNA]</scope>
    <source>
        <strain evidence="15">GE-1</strain>
        <plasmid evidence="15">ptb1</plasmid>
    </source>
</reference>
<evidence type="ECO:0000259" key="13">
    <source>
        <dbReference type="Pfam" id="PF17657"/>
    </source>
</evidence>
<evidence type="ECO:0000256" key="6">
    <source>
        <dbReference type="ARBA" id="ARBA00022763"/>
    </source>
</evidence>
<dbReference type="PANTHER" id="PTHR32294:SF4">
    <property type="entry name" value="ERROR-PRONE DNA POLYMERASE"/>
    <property type="match status" value="1"/>
</dbReference>
<evidence type="ECO:0000259" key="12">
    <source>
        <dbReference type="Pfam" id="PF14579"/>
    </source>
</evidence>
<dbReference type="OrthoDB" id="9803237at2"/>
<accession>A0A1J0LY66</accession>
<dbReference type="GO" id="GO:0006260">
    <property type="term" value="P:DNA replication"/>
    <property type="evidence" value="ECO:0007669"/>
    <property type="project" value="UniProtKB-KW"/>
</dbReference>
<dbReference type="GO" id="GO:0008408">
    <property type="term" value="F:3'-5' exonuclease activity"/>
    <property type="evidence" value="ECO:0007669"/>
    <property type="project" value="InterPro"/>
</dbReference>
<keyword evidence="2" id="KW-0963">Cytoplasm</keyword>
<dbReference type="InterPro" id="IPR029460">
    <property type="entry name" value="DNAPol_HHH"/>
</dbReference>
<dbReference type="InterPro" id="IPR004805">
    <property type="entry name" value="DnaE2/DnaE/PolC"/>
</dbReference>
<evidence type="ECO:0000256" key="4">
    <source>
        <dbReference type="ARBA" id="ARBA00022695"/>
    </source>
</evidence>
<keyword evidence="5" id="KW-0235">DNA replication</keyword>
<keyword evidence="7" id="KW-0239">DNA-directed DNA polymerase</keyword>
<dbReference type="CDD" id="cd04485">
    <property type="entry name" value="DnaE_OBF"/>
    <property type="match status" value="1"/>
</dbReference>
<feature type="domain" description="PHP" evidence="10">
    <location>
        <begin position="18"/>
        <end position="161"/>
    </location>
</feature>
<dbReference type="NCBIfam" id="TIGR00594">
    <property type="entry name" value="polc"/>
    <property type="match status" value="1"/>
</dbReference>
<evidence type="ECO:0000313" key="15">
    <source>
        <dbReference type="Proteomes" id="UP000182993"/>
    </source>
</evidence>
<name>A0A1J0LY66_THEBO</name>
<feature type="domain" description="DNA polymerase helix-hairpin-helix motif" evidence="12">
    <location>
        <begin position="779"/>
        <end position="867"/>
    </location>
</feature>
<feature type="domain" description="Bacterial DNA polymerase III alpha subunit NTPase" evidence="11">
    <location>
        <begin position="284"/>
        <end position="538"/>
    </location>
</feature>
<geneLocation type="plasmid" evidence="15">
    <name>ptb1</name>
</geneLocation>
<dbReference type="EMBL" id="CP016313">
    <property type="protein sequence ID" value="APD10421.1"/>
    <property type="molecule type" value="Genomic_DNA"/>
</dbReference>
<dbReference type="GO" id="GO:0003887">
    <property type="term" value="F:DNA-directed DNA polymerase activity"/>
    <property type="evidence" value="ECO:0007669"/>
    <property type="project" value="UniProtKB-KW"/>
</dbReference>
<dbReference type="KEGG" id="tbc:A0O31_02396"/>
<sequence>MGAEPDPGLALLWTESYFGRGVSSPERLLEVASALGHTHLALTDWLSLSGGVRLHRHAEALGVVPLLGAGLPLKTPEGTFPVLLLAGSREGYARLSAHLTQALAEGSLPLEALLAANEDLVLLTGGREGFPSRLLAQRRLEALDRLLKALKEAFGDRLFLSLYHARLPGDDRRARVLRALAQDRGLPYVAALEVRQASPDLYPLLDALTCARLGLSVEVPHPDRPRNEALALPSREEALDRLPFPEAWANARALGKALAFPFLPERSLDPPVPLPPGQTPMGALSRLAWEALERRYPQRPAYRERLREELATVEALGLAGFFLLAHGVAAWARSRGILASARGSAVGSLLAHLLDLTPVDPVAEGLLFERFLHGGMKALPDIDLDLASRRREEVIRHLEEAYGAEEAMAAAYVTYRLPLAVQDLGRALGLPAPLRHRLTRALGRDFRHLSPHRAKEAEPLFREVLGEAPVKDLLLALLARMEKGQVRHLTPHVGGVVVAPGPLTRYAPVVRSTGGIRMLTLDKDDLEALGLVKLDLLGLRTLSALERAREEVFRLEGVWLDLERLPQEEAVYRPLWRGETLGVFQLESPAQTAMGRKLRPRSLEDLAHQIALVRPGPIQSGTVRPYLARRLGQEARPPLPPALEPILGKTQGVLLFQEQLLRLLHHGAGMDWPEAEAFRKAVAKARDEEDLRPLRERFLRGLAATLGLAGEEAEALWRMVEGFRGYGFTESHALAFARHAYATLWLKAHYPAEFLAGLLSEAPGMWPLSTLRQEARRLGVPFLPLCVNRSGLHYRVEVQGGVKALRPPLTAAQGVSEGVARAILRERLRGPFRSLEEFRARLDPPQDALLSLARAGAFEGLHPRREALFRAGLAPQGPLLAEGVPPPPLPPLEAGERLALDLEAKGFSELPLHPMDLLRGRLEELGATPIPLLRPGPALTAGLVVAKQKPPTARGYAFYVLEDGPHRLQAVIPPEVWARRYPTLRDARVLLVQGALQGGAMRVEEVWDLEGSTA</sequence>
<dbReference type="Proteomes" id="UP000182993">
    <property type="component" value="Plasmid pTB1"/>
</dbReference>
<comment type="catalytic activity">
    <reaction evidence="9">
        <text>DNA(n) + a 2'-deoxyribonucleoside 5'-triphosphate = DNA(n+1) + diphosphate</text>
        <dbReference type="Rhea" id="RHEA:22508"/>
        <dbReference type="Rhea" id="RHEA-COMP:17339"/>
        <dbReference type="Rhea" id="RHEA-COMP:17340"/>
        <dbReference type="ChEBI" id="CHEBI:33019"/>
        <dbReference type="ChEBI" id="CHEBI:61560"/>
        <dbReference type="ChEBI" id="CHEBI:173112"/>
        <dbReference type="EC" id="2.7.7.7"/>
    </reaction>
</comment>
<keyword evidence="8" id="KW-0234">DNA repair</keyword>
<evidence type="ECO:0000256" key="2">
    <source>
        <dbReference type="ARBA" id="ARBA00022490"/>
    </source>
</evidence>
<protein>
    <recommendedName>
        <fullName evidence="1">DNA-directed DNA polymerase</fullName>
        <ecNumber evidence="1">2.7.7.7</ecNumber>
    </recommendedName>
</protein>
<dbReference type="Pfam" id="PF14579">
    <property type="entry name" value="HHH_6"/>
    <property type="match status" value="1"/>
</dbReference>
<dbReference type="GO" id="GO:0006281">
    <property type="term" value="P:DNA repair"/>
    <property type="evidence" value="ECO:0007669"/>
    <property type="project" value="UniProtKB-KW"/>
</dbReference>
<proteinExistence type="predicted"/>
<dbReference type="Pfam" id="PF07733">
    <property type="entry name" value="DNA_pol3_alpha"/>
    <property type="match status" value="1"/>
</dbReference>
<dbReference type="PANTHER" id="PTHR32294">
    <property type="entry name" value="DNA POLYMERASE III SUBUNIT ALPHA"/>
    <property type="match status" value="1"/>
</dbReference>
<keyword evidence="14" id="KW-0614">Plasmid</keyword>
<dbReference type="EC" id="2.7.7.7" evidence="1"/>
<organism evidence="14 15">
    <name type="scientific">Thermus brockianus</name>
    <dbReference type="NCBI Taxonomy" id="56956"/>
    <lineage>
        <taxon>Bacteria</taxon>
        <taxon>Thermotogati</taxon>
        <taxon>Deinococcota</taxon>
        <taxon>Deinococci</taxon>
        <taxon>Thermales</taxon>
        <taxon>Thermaceae</taxon>
        <taxon>Thermus</taxon>
    </lineage>
</organism>
<dbReference type="SUPFAM" id="SSF89550">
    <property type="entry name" value="PHP domain-like"/>
    <property type="match status" value="1"/>
</dbReference>
<dbReference type="InterPro" id="IPR040982">
    <property type="entry name" value="DNA_pol3_finger"/>
</dbReference>
<evidence type="ECO:0000256" key="9">
    <source>
        <dbReference type="ARBA" id="ARBA00049244"/>
    </source>
</evidence>
<keyword evidence="6" id="KW-0227">DNA damage</keyword>
<evidence type="ECO:0000256" key="5">
    <source>
        <dbReference type="ARBA" id="ARBA00022705"/>
    </source>
</evidence>
<evidence type="ECO:0000256" key="3">
    <source>
        <dbReference type="ARBA" id="ARBA00022679"/>
    </source>
</evidence>
<evidence type="ECO:0000259" key="10">
    <source>
        <dbReference type="Pfam" id="PF02811"/>
    </source>
</evidence>
<evidence type="ECO:0000313" key="14">
    <source>
        <dbReference type="EMBL" id="APD10421.1"/>
    </source>
</evidence>
<dbReference type="InterPro" id="IPR016195">
    <property type="entry name" value="Pol/histidinol_Pase-like"/>
</dbReference>
<dbReference type="AlphaFoldDB" id="A0A1J0LY66"/>
<dbReference type="Gene3D" id="1.10.150.870">
    <property type="match status" value="1"/>
</dbReference>
<dbReference type="InterPro" id="IPR011708">
    <property type="entry name" value="DNA_pol3_alpha_NTPase_dom"/>
</dbReference>
<dbReference type="Gene3D" id="3.20.20.140">
    <property type="entry name" value="Metal-dependent hydrolases"/>
    <property type="match status" value="1"/>
</dbReference>
<dbReference type="Pfam" id="PF17657">
    <property type="entry name" value="DNA_pol3_finger"/>
    <property type="match status" value="1"/>
</dbReference>
<dbReference type="RefSeq" id="WP_071678109.1">
    <property type="nucleotide sequence ID" value="NZ_CP016313.1"/>
</dbReference>
<evidence type="ECO:0000256" key="7">
    <source>
        <dbReference type="ARBA" id="ARBA00022932"/>
    </source>
</evidence>
<evidence type="ECO:0000256" key="8">
    <source>
        <dbReference type="ARBA" id="ARBA00023204"/>
    </source>
</evidence>
<gene>
    <name evidence="14" type="ORF">A0O31_02396</name>
</gene>
<feature type="domain" description="DNA polymerase III alpha subunit finger" evidence="13">
    <location>
        <begin position="541"/>
        <end position="703"/>
    </location>
</feature>
<evidence type="ECO:0000259" key="11">
    <source>
        <dbReference type="Pfam" id="PF07733"/>
    </source>
</evidence>
<dbReference type="InterPro" id="IPR004013">
    <property type="entry name" value="PHP_dom"/>
</dbReference>